<gene>
    <name evidence="5" type="ORF">OESDEN_15253</name>
</gene>
<dbReference type="Pfam" id="PF00651">
    <property type="entry name" value="BTB"/>
    <property type="match status" value="1"/>
</dbReference>
<dbReference type="AlphaFoldDB" id="A0A0B1SMB3"/>
<protein>
    <submittedName>
        <fullName evidence="5">Kelch repeat protein</fullName>
    </submittedName>
</protein>
<feature type="compositionally biased region" description="Low complexity" evidence="3">
    <location>
        <begin position="11"/>
        <end position="21"/>
    </location>
</feature>
<dbReference type="Proteomes" id="UP000053660">
    <property type="component" value="Unassembled WGS sequence"/>
</dbReference>
<evidence type="ECO:0000259" key="4">
    <source>
        <dbReference type="Pfam" id="PF00651"/>
    </source>
</evidence>
<dbReference type="SUPFAM" id="SSF54695">
    <property type="entry name" value="POZ domain"/>
    <property type="match status" value="1"/>
</dbReference>
<evidence type="ECO:0000256" key="3">
    <source>
        <dbReference type="SAM" id="MobiDB-lite"/>
    </source>
</evidence>
<dbReference type="SMART" id="SM00612">
    <property type="entry name" value="Kelch"/>
    <property type="match status" value="2"/>
</dbReference>
<dbReference type="InterPro" id="IPR000210">
    <property type="entry name" value="BTB/POZ_dom"/>
</dbReference>
<evidence type="ECO:0000313" key="5">
    <source>
        <dbReference type="EMBL" id="KHJ85026.1"/>
    </source>
</evidence>
<reference evidence="5 6" key="1">
    <citation type="submission" date="2014-03" db="EMBL/GenBank/DDBJ databases">
        <title>Draft genome of the hookworm Oesophagostomum dentatum.</title>
        <authorList>
            <person name="Mitreva M."/>
        </authorList>
    </citation>
    <scope>NUCLEOTIDE SEQUENCE [LARGE SCALE GENOMIC DNA]</scope>
    <source>
        <strain evidence="5 6">OD-Hann</strain>
    </source>
</reference>
<evidence type="ECO:0000256" key="2">
    <source>
        <dbReference type="ARBA" id="ARBA00022737"/>
    </source>
</evidence>
<sequence>MFVTENEEESSAASTNGASNENVHEPGPQFTTTLTVAPSTKKPMAYFDFAQTDYECFEALVNFAYTAYLEISSKKVAELYKTAFALQMTPVVKACASYLADNLNLKNCIGIRRQANFNDDVYLLGKVDNFIKENFAKIVDESVEFTQLPCIKTTLLYFEDDQRLTDCAEMDDKSSVGSCDIIQDYKKSGKDVVKAMTNGSMDASFNAPIQHRVTGAVPVRLNASRVPNVRYSSTESLNSLDSTDSDPQDTIETRLIALHQTSTDYWVALCVLYRRLVVLSIQLTDDEDITKSKSSGFEVVNLGGYDRGECLKSVEEYDVVRGEWKQLSPMKNERGRFDSAVLNGMVYAVAGSNGNNDLKTAEVYNPKTDEWAPFPSLKKPRSHN</sequence>
<organism evidence="5 6">
    <name type="scientific">Oesophagostomum dentatum</name>
    <name type="common">Nodular worm</name>
    <dbReference type="NCBI Taxonomy" id="61180"/>
    <lineage>
        <taxon>Eukaryota</taxon>
        <taxon>Metazoa</taxon>
        <taxon>Ecdysozoa</taxon>
        <taxon>Nematoda</taxon>
        <taxon>Chromadorea</taxon>
        <taxon>Rhabditida</taxon>
        <taxon>Rhabditina</taxon>
        <taxon>Rhabditomorpha</taxon>
        <taxon>Strongyloidea</taxon>
        <taxon>Strongylidae</taxon>
        <taxon>Oesophagostomum</taxon>
    </lineage>
</organism>
<dbReference type="Gene3D" id="1.25.40.420">
    <property type="match status" value="1"/>
</dbReference>
<evidence type="ECO:0000256" key="1">
    <source>
        <dbReference type="ARBA" id="ARBA00022441"/>
    </source>
</evidence>
<feature type="region of interest" description="Disordered" evidence="3">
    <location>
        <begin position="1"/>
        <end position="30"/>
    </location>
</feature>
<dbReference type="Gene3D" id="2.120.10.80">
    <property type="entry name" value="Kelch-type beta propeller"/>
    <property type="match status" value="1"/>
</dbReference>
<evidence type="ECO:0000313" key="6">
    <source>
        <dbReference type="Proteomes" id="UP000053660"/>
    </source>
</evidence>
<dbReference type="InterPro" id="IPR015915">
    <property type="entry name" value="Kelch-typ_b-propeller"/>
</dbReference>
<dbReference type="Gene3D" id="3.30.710.10">
    <property type="entry name" value="Potassium Channel Kv1.1, Chain A"/>
    <property type="match status" value="1"/>
</dbReference>
<dbReference type="EMBL" id="KN565692">
    <property type="protein sequence ID" value="KHJ85026.1"/>
    <property type="molecule type" value="Genomic_DNA"/>
</dbReference>
<dbReference type="InterPro" id="IPR011333">
    <property type="entry name" value="SKP1/BTB/POZ_sf"/>
</dbReference>
<dbReference type="SUPFAM" id="SSF117281">
    <property type="entry name" value="Kelch motif"/>
    <property type="match status" value="1"/>
</dbReference>
<dbReference type="Pfam" id="PF01344">
    <property type="entry name" value="Kelch_1"/>
    <property type="match status" value="2"/>
</dbReference>
<feature type="domain" description="BTB" evidence="4">
    <location>
        <begin position="39"/>
        <end position="102"/>
    </location>
</feature>
<dbReference type="InterPro" id="IPR006652">
    <property type="entry name" value="Kelch_1"/>
</dbReference>
<dbReference type="OrthoDB" id="45365at2759"/>
<feature type="compositionally biased region" description="Acidic residues" evidence="3">
    <location>
        <begin position="1"/>
        <end position="10"/>
    </location>
</feature>
<proteinExistence type="predicted"/>
<feature type="non-terminal residue" evidence="5">
    <location>
        <position position="384"/>
    </location>
</feature>
<keyword evidence="2" id="KW-0677">Repeat</keyword>
<keyword evidence="1" id="KW-0880">Kelch repeat</keyword>
<dbReference type="PANTHER" id="PTHR45632:SF26">
    <property type="entry name" value="BTB DOMAIN-CONTAINING PROTEIN"/>
    <property type="match status" value="1"/>
</dbReference>
<accession>A0A0B1SMB3</accession>
<dbReference type="PANTHER" id="PTHR45632">
    <property type="entry name" value="LD33804P"/>
    <property type="match status" value="1"/>
</dbReference>
<keyword evidence="6" id="KW-1185">Reference proteome</keyword>
<name>A0A0B1SMB3_OESDE</name>